<dbReference type="EMBL" id="RJVU01071825">
    <property type="protein sequence ID" value="ROI42826.1"/>
    <property type="molecule type" value="Genomic_DNA"/>
</dbReference>
<dbReference type="InterPro" id="IPR051223">
    <property type="entry name" value="Polycystin"/>
</dbReference>
<accession>A0A3N0XJG2</accession>
<evidence type="ECO:0000313" key="3">
    <source>
        <dbReference type="EMBL" id="ROI42826.1"/>
    </source>
</evidence>
<evidence type="ECO:0000313" key="4">
    <source>
        <dbReference type="Proteomes" id="UP000281406"/>
    </source>
</evidence>
<dbReference type="PROSITE" id="PS50095">
    <property type="entry name" value="PLAT"/>
    <property type="match status" value="1"/>
</dbReference>
<dbReference type="OrthoDB" id="407298at2759"/>
<dbReference type="InterPro" id="IPR036392">
    <property type="entry name" value="PLAT/LH2_dom_sf"/>
</dbReference>
<dbReference type="SUPFAM" id="SSF49723">
    <property type="entry name" value="Lipase/lipooxygenase domain (PLAT/LH2 domain)"/>
    <property type="match status" value="1"/>
</dbReference>
<dbReference type="Proteomes" id="UP000281406">
    <property type="component" value="Unassembled WGS sequence"/>
</dbReference>
<protein>
    <submittedName>
        <fullName evidence="3">Hydroperoxide isomerase ALOXE3</fullName>
    </submittedName>
</protein>
<dbReference type="InterPro" id="IPR001024">
    <property type="entry name" value="PLAT/LH2_dom"/>
</dbReference>
<dbReference type="AlphaFoldDB" id="A0A3N0XJG2"/>
<dbReference type="Gene3D" id="2.60.60.20">
    <property type="entry name" value="PLAT/LH2 domain"/>
    <property type="match status" value="1"/>
</dbReference>
<keyword evidence="4" id="KW-1185">Reference proteome</keyword>
<dbReference type="GO" id="GO:0016853">
    <property type="term" value="F:isomerase activity"/>
    <property type="evidence" value="ECO:0007669"/>
    <property type="project" value="UniProtKB-KW"/>
</dbReference>
<proteinExistence type="predicted"/>
<comment type="caution">
    <text evidence="3">The sequence shown here is derived from an EMBL/GenBank/DDBJ whole genome shotgun (WGS) entry which is preliminary data.</text>
</comment>
<organism evidence="3 4">
    <name type="scientific">Anabarilius grahami</name>
    <name type="common">Kanglang fish</name>
    <name type="synonym">Barilius grahami</name>
    <dbReference type="NCBI Taxonomy" id="495550"/>
    <lineage>
        <taxon>Eukaryota</taxon>
        <taxon>Metazoa</taxon>
        <taxon>Chordata</taxon>
        <taxon>Craniata</taxon>
        <taxon>Vertebrata</taxon>
        <taxon>Euteleostomi</taxon>
        <taxon>Actinopterygii</taxon>
        <taxon>Neopterygii</taxon>
        <taxon>Teleostei</taxon>
        <taxon>Ostariophysi</taxon>
        <taxon>Cypriniformes</taxon>
        <taxon>Xenocyprididae</taxon>
        <taxon>Xenocypridinae</taxon>
        <taxon>Xenocypridinae incertae sedis</taxon>
        <taxon>Anabarilius</taxon>
    </lineage>
</organism>
<evidence type="ECO:0000256" key="1">
    <source>
        <dbReference type="PROSITE-ProRule" id="PRU00152"/>
    </source>
</evidence>
<comment type="caution">
    <text evidence="1">Lacks conserved residue(s) required for the propagation of feature annotation.</text>
</comment>
<name>A0A3N0XJG2_ANAGA</name>
<sequence>MVIYTVTTHTGQRLLAGTTSLISIQLRGTEAESEEQNLNRFQGFFQGSERAFKIHCKASLGELISVKLYSKSFMGLLHDQWFCDKILVNTPEGDEILLPCYCWLGCNERLVLRPAKVPSGGISANPATSVLWGAEVPSEF</sequence>
<dbReference type="Pfam" id="PF01477">
    <property type="entry name" value="PLAT"/>
    <property type="match status" value="1"/>
</dbReference>
<dbReference type="SMART" id="SM00308">
    <property type="entry name" value="LH2"/>
    <property type="match status" value="1"/>
</dbReference>
<keyword evidence="3" id="KW-0413">Isomerase</keyword>
<dbReference type="GO" id="GO:0050982">
    <property type="term" value="P:detection of mechanical stimulus"/>
    <property type="evidence" value="ECO:0007669"/>
    <property type="project" value="TreeGrafter"/>
</dbReference>
<dbReference type="GO" id="GO:0005262">
    <property type="term" value="F:calcium channel activity"/>
    <property type="evidence" value="ECO:0007669"/>
    <property type="project" value="TreeGrafter"/>
</dbReference>
<evidence type="ECO:0000259" key="2">
    <source>
        <dbReference type="PROSITE" id="PS50095"/>
    </source>
</evidence>
<dbReference type="PANTHER" id="PTHR10877">
    <property type="entry name" value="POLYCYSTIN FAMILY MEMBER"/>
    <property type="match status" value="1"/>
</dbReference>
<feature type="domain" description="PLAT" evidence="2">
    <location>
        <begin position="2"/>
        <end position="118"/>
    </location>
</feature>
<dbReference type="PANTHER" id="PTHR10877:SF183">
    <property type="entry name" value="AT14535P-RELATED"/>
    <property type="match status" value="1"/>
</dbReference>
<gene>
    <name evidence="3" type="ORF">DPX16_7103</name>
</gene>
<reference evidence="3 4" key="1">
    <citation type="submission" date="2018-10" db="EMBL/GenBank/DDBJ databases">
        <title>Genome assembly for a Yunnan-Guizhou Plateau 3E fish, Anabarilius grahami (Regan), and its evolutionary and genetic applications.</title>
        <authorList>
            <person name="Jiang W."/>
        </authorList>
    </citation>
    <scope>NUCLEOTIDE SEQUENCE [LARGE SCALE GENOMIC DNA]</scope>
    <source>
        <strain evidence="3">AG-KIZ</strain>
        <tissue evidence="3">Muscle</tissue>
    </source>
</reference>
<dbReference type="GO" id="GO:0016020">
    <property type="term" value="C:membrane"/>
    <property type="evidence" value="ECO:0007669"/>
    <property type="project" value="TreeGrafter"/>
</dbReference>